<gene>
    <name evidence="2" type="ORF">EGI11_06210</name>
</gene>
<sequence>MIIKMKKIKVNIDWDQNFGAVSDLVPGCVATGKTFQQVKENYASALKFHLEGLEPTEIPNELSGKYELEYELTAQALLHRFDKILTRAALSRITGINERQLGHYVSGYRNPKAEQRKKIVEAFHQLGKEFLSVT</sequence>
<proteinExistence type="predicted"/>
<reference evidence="3" key="2">
    <citation type="submission" date="2018-11" db="EMBL/GenBank/DDBJ databases">
        <title>Proposal to divide the Flavobacteriaceae and reorganize its genera based on Amino Acid Identity values calculated from whole genome sequences.</title>
        <authorList>
            <person name="Nicholson A.C."/>
            <person name="Gulvik C.A."/>
            <person name="Whitney A.M."/>
            <person name="Humrighouse B.W."/>
            <person name="Bell M."/>
            <person name="Holmens B."/>
            <person name="Steigerwalt A."/>
            <person name="Villarma A."/>
            <person name="Sheth M."/>
            <person name="Batra D."/>
            <person name="Pryor J."/>
            <person name="Bernardet J.-F."/>
            <person name="Hugo C."/>
            <person name="Kampfer P."/>
            <person name="Newman J."/>
            <person name="Mcquiston J.R."/>
        </authorList>
    </citation>
    <scope>NUCLEOTIDE SEQUENCE [LARGE SCALE GENOMIC DNA]</scope>
    <source>
        <strain evidence="3">H3056</strain>
    </source>
</reference>
<dbReference type="Gene3D" id="3.30.160.250">
    <property type="match status" value="1"/>
</dbReference>
<comment type="caution">
    <text evidence="2">The sequence shown here is derived from an EMBL/GenBank/DDBJ whole genome shotgun (WGS) entry which is preliminary data.</text>
</comment>
<organism evidence="2 3">
    <name type="scientific">Kaistella daneshvariae</name>
    <dbReference type="NCBI Taxonomy" id="2487074"/>
    <lineage>
        <taxon>Bacteria</taxon>
        <taxon>Pseudomonadati</taxon>
        <taxon>Bacteroidota</taxon>
        <taxon>Flavobacteriia</taxon>
        <taxon>Flavobacteriales</taxon>
        <taxon>Weeksellaceae</taxon>
        <taxon>Chryseobacterium group</taxon>
        <taxon>Kaistella</taxon>
    </lineage>
</organism>
<dbReference type="GO" id="GO:0003677">
    <property type="term" value="F:DNA binding"/>
    <property type="evidence" value="ECO:0007669"/>
    <property type="project" value="InterPro"/>
</dbReference>
<dbReference type="SUPFAM" id="SSF143100">
    <property type="entry name" value="TTHA1013/TTHA0281-like"/>
    <property type="match status" value="1"/>
</dbReference>
<dbReference type="CDD" id="cd00093">
    <property type="entry name" value="HTH_XRE"/>
    <property type="match status" value="1"/>
</dbReference>
<reference evidence="3" key="1">
    <citation type="submission" date="2018-11" db="EMBL/GenBank/DDBJ databases">
        <title>Proposal to divide the Flavobacteriaceae and reorganize its genera based on Amino Acid Identity values calculated from whole genome sequences.</title>
        <authorList>
            <person name="Nicholson A.C."/>
            <person name="Gulvik C.A."/>
            <person name="Whitney A.M."/>
            <person name="Humrighouse B.W."/>
            <person name="Bell M."/>
            <person name="Holmes B."/>
            <person name="Steigerwalt A."/>
            <person name="Villarma A."/>
            <person name="Sheth M."/>
            <person name="Batra D."/>
            <person name="Pryor J."/>
            <person name="Bernardet J.-F."/>
            <person name="Hugo C."/>
            <person name="Kampfer P."/>
            <person name="Newman J."/>
            <person name="Mcquiston J.R."/>
        </authorList>
    </citation>
    <scope>NUCLEOTIDE SEQUENCE [LARGE SCALE GENOMIC DNA]</scope>
    <source>
        <strain evidence="3">H3056</strain>
    </source>
</reference>
<dbReference type="InterPro" id="IPR010982">
    <property type="entry name" value="Lambda_DNA-bd_dom_sf"/>
</dbReference>
<dbReference type="InterPro" id="IPR035069">
    <property type="entry name" value="TTHA1013/TTHA0281-like"/>
</dbReference>
<dbReference type="InterPro" id="IPR001387">
    <property type="entry name" value="Cro/C1-type_HTH"/>
</dbReference>
<dbReference type="Proteomes" id="UP000270224">
    <property type="component" value="Unassembled WGS sequence"/>
</dbReference>
<dbReference type="SUPFAM" id="SSF47413">
    <property type="entry name" value="lambda repressor-like DNA-binding domains"/>
    <property type="match status" value="1"/>
</dbReference>
<dbReference type="AlphaFoldDB" id="A0A3N0WVC5"/>
<dbReference type="EMBL" id="RJUG01000003">
    <property type="protein sequence ID" value="ROI09012.1"/>
    <property type="molecule type" value="Genomic_DNA"/>
</dbReference>
<evidence type="ECO:0000313" key="2">
    <source>
        <dbReference type="EMBL" id="ROI09012.1"/>
    </source>
</evidence>
<accession>A0A3N0WVC5</accession>
<name>A0A3N0WVC5_9FLAO</name>
<dbReference type="PROSITE" id="PS50943">
    <property type="entry name" value="HTH_CROC1"/>
    <property type="match status" value="1"/>
</dbReference>
<evidence type="ECO:0000313" key="3">
    <source>
        <dbReference type="Proteomes" id="UP000270224"/>
    </source>
</evidence>
<protein>
    <submittedName>
        <fullName evidence="2">Type II toxin-antitoxin system HicB family antitoxin</fullName>
    </submittedName>
</protein>
<evidence type="ECO:0000259" key="1">
    <source>
        <dbReference type="PROSITE" id="PS50943"/>
    </source>
</evidence>
<feature type="domain" description="HTH cro/C1-type" evidence="1">
    <location>
        <begin position="85"/>
        <end position="130"/>
    </location>
</feature>
<dbReference type="OrthoDB" id="965427at2"/>